<reference evidence="1" key="1">
    <citation type="submission" date="2018-05" db="EMBL/GenBank/DDBJ databases">
        <authorList>
            <person name="Lanie J.A."/>
            <person name="Ng W.-L."/>
            <person name="Kazmierczak K.M."/>
            <person name="Andrzejewski T.M."/>
            <person name="Davidsen T.M."/>
            <person name="Wayne K.J."/>
            <person name="Tettelin H."/>
            <person name="Glass J.I."/>
            <person name="Rusch D."/>
            <person name="Podicherti R."/>
            <person name="Tsui H.-C.T."/>
            <person name="Winkler M.E."/>
        </authorList>
    </citation>
    <scope>NUCLEOTIDE SEQUENCE</scope>
</reference>
<protein>
    <submittedName>
        <fullName evidence="1">Uncharacterized protein</fullName>
    </submittedName>
</protein>
<proteinExistence type="predicted"/>
<evidence type="ECO:0000313" key="1">
    <source>
        <dbReference type="EMBL" id="SVE00943.1"/>
    </source>
</evidence>
<accession>A0A382ZZX5</accession>
<feature type="non-terminal residue" evidence="1">
    <location>
        <position position="1"/>
    </location>
</feature>
<dbReference type="AlphaFoldDB" id="A0A382ZZX5"/>
<name>A0A382ZZX5_9ZZZZ</name>
<gene>
    <name evidence="1" type="ORF">METZ01_LOCUS453797</name>
</gene>
<organism evidence="1">
    <name type="scientific">marine metagenome</name>
    <dbReference type="NCBI Taxonomy" id="408172"/>
    <lineage>
        <taxon>unclassified sequences</taxon>
        <taxon>metagenomes</taxon>
        <taxon>ecological metagenomes</taxon>
    </lineage>
</organism>
<dbReference type="EMBL" id="UINC01187952">
    <property type="protein sequence ID" value="SVE00943.1"/>
    <property type="molecule type" value="Genomic_DNA"/>
</dbReference>
<sequence>VAANAATGSLAMLGDTRGARDFGHFAAGFRCGSVELFGYGERGDCGGTSEQAGFAFSVQNLALL</sequence>